<keyword evidence="2" id="KW-1162">Viral penetration into host cytoplasm</keyword>
<dbReference type="EMBL" id="LR796912">
    <property type="protein sequence ID" value="CAB4175111.1"/>
    <property type="molecule type" value="Genomic_DNA"/>
</dbReference>
<organism evidence="6">
    <name type="scientific">uncultured Caudovirales phage</name>
    <dbReference type="NCBI Taxonomy" id="2100421"/>
    <lineage>
        <taxon>Viruses</taxon>
        <taxon>Duplodnaviria</taxon>
        <taxon>Heunggongvirae</taxon>
        <taxon>Uroviricota</taxon>
        <taxon>Caudoviricetes</taxon>
        <taxon>Peduoviridae</taxon>
        <taxon>Maltschvirus</taxon>
        <taxon>Maltschvirus maltsch</taxon>
    </lineage>
</organism>
<dbReference type="EMBL" id="LR797435">
    <property type="protein sequence ID" value="CAB4215977.1"/>
    <property type="molecule type" value="Genomic_DNA"/>
</dbReference>
<keyword evidence="2" id="KW-1160">Virus entry into host cell</keyword>
<proteinExistence type="predicted"/>
<dbReference type="NCBIfam" id="TIGR01537">
    <property type="entry name" value="portal_HK97"/>
    <property type="match status" value="1"/>
</dbReference>
<evidence type="ECO:0000256" key="1">
    <source>
        <dbReference type="ARBA" id="ARBA00022950"/>
    </source>
</evidence>
<evidence type="ECO:0000313" key="6">
    <source>
        <dbReference type="EMBL" id="CAB4193545.1"/>
    </source>
</evidence>
<dbReference type="InterPro" id="IPR006944">
    <property type="entry name" value="Phage/GTA_portal"/>
</dbReference>
<gene>
    <name evidence="5" type="ORF">UFOVP1123_48</name>
    <name evidence="6" type="ORF">UFOVP1239_102</name>
    <name evidence="7" type="ORF">UFOVP1484_52</name>
    <name evidence="8" type="ORF">UFOVP1577_58</name>
    <name evidence="4" type="ORF">UFOVP961_120</name>
</gene>
<evidence type="ECO:0000313" key="5">
    <source>
        <dbReference type="EMBL" id="CAB4185302.1"/>
    </source>
</evidence>
<sequence>MAWYNNIGGWFKEKLNPAQEIIYREQGVVVGTNAILPYKLAFKNLETVNRGTNMIVSACASLDFDIKDKITDASVGMRQKTLYNLLNNKPNPYQSAQEFRSNIFTDLIIEGNIFIYFDGAYLYHLPAINVQVYPDDKTFIKSYKYNNMTDFKPSEIIHIKDINSESIYRGASRLESAYRSIQILYKMHAFQETFFENGAIPGIVLTSDNTLSMMAKEKTIQNWIAKYNPKNGAKRPMILDSGLKPTNLLNTSFQDMDFDNSIKSHDVKILKALGVPSILLDGGNNANISPNLRLFYLETVMPIIRKYTSAMERFFGYDIDAIVSNVSSLQPDLKDIASYHTTLVNGGIITPNEARVELRYAAVAGHDELRVPANIAGSAVNPSQGGAPKKPVSPAD</sequence>
<evidence type="ECO:0000256" key="2">
    <source>
        <dbReference type="ARBA" id="ARBA00023009"/>
    </source>
</evidence>
<name>A0A6J5RMX5_9CAUD</name>
<dbReference type="EMBL" id="LR797079">
    <property type="protein sequence ID" value="CAB4185302.1"/>
    <property type="molecule type" value="Genomic_DNA"/>
</dbReference>
<keyword evidence="2" id="KW-1171">Viral genome ejection through host cell envelope</keyword>
<accession>A0A6J5RMX5</accession>
<dbReference type="EMBL" id="LR797194">
    <property type="protein sequence ID" value="CAB4193545.1"/>
    <property type="molecule type" value="Genomic_DNA"/>
</dbReference>
<dbReference type="InterPro" id="IPR006427">
    <property type="entry name" value="Portal_HK97"/>
</dbReference>
<keyword evidence="3" id="KW-0231">Viral genome packaging</keyword>
<dbReference type="EMBL" id="LR798422">
    <property type="protein sequence ID" value="CAB5230688.1"/>
    <property type="molecule type" value="Genomic_DNA"/>
</dbReference>
<keyword evidence="1" id="KW-1188">Viral release from host cell</keyword>
<evidence type="ECO:0000313" key="8">
    <source>
        <dbReference type="EMBL" id="CAB5230688.1"/>
    </source>
</evidence>
<reference evidence="6" key="1">
    <citation type="submission" date="2020-05" db="EMBL/GenBank/DDBJ databases">
        <authorList>
            <person name="Chiriac C."/>
            <person name="Salcher M."/>
            <person name="Ghai R."/>
            <person name="Kavagutti S V."/>
        </authorList>
    </citation>
    <scope>NUCLEOTIDE SEQUENCE</scope>
</reference>
<evidence type="ECO:0000313" key="4">
    <source>
        <dbReference type="EMBL" id="CAB4175111.1"/>
    </source>
</evidence>
<keyword evidence="1" id="KW-0118">Viral capsid assembly</keyword>
<dbReference type="Pfam" id="PF04860">
    <property type="entry name" value="Phage_portal"/>
    <property type="match status" value="1"/>
</dbReference>
<protein>
    <submittedName>
        <fullName evidence="6">COG4695 Phage-related protein</fullName>
    </submittedName>
</protein>
<evidence type="ECO:0000313" key="7">
    <source>
        <dbReference type="EMBL" id="CAB4215977.1"/>
    </source>
</evidence>
<evidence type="ECO:0000256" key="3">
    <source>
        <dbReference type="ARBA" id="ARBA00023219"/>
    </source>
</evidence>